<evidence type="ECO:0000256" key="3">
    <source>
        <dbReference type="ARBA" id="ARBA00023002"/>
    </source>
</evidence>
<keyword evidence="3 6" id="KW-0560">Oxidoreductase</keyword>
<dbReference type="PANTHER" id="PTHR30137:SF16">
    <property type="entry name" value="BLL0895 PROTEIN"/>
    <property type="match status" value="1"/>
</dbReference>
<organism evidence="6 7">
    <name type="scientific">Novosphingobium soli</name>
    <dbReference type="NCBI Taxonomy" id="574956"/>
    <lineage>
        <taxon>Bacteria</taxon>
        <taxon>Pseudomonadati</taxon>
        <taxon>Pseudomonadota</taxon>
        <taxon>Alphaproteobacteria</taxon>
        <taxon>Sphingomonadales</taxon>
        <taxon>Sphingomonadaceae</taxon>
        <taxon>Novosphingobium</taxon>
    </lineage>
</organism>
<sequence length="396" mass="43995">MSGSNLEHGLFLAPYHDVQESPTIALRRDLEIVEWADRLGFAEAWFGEHHSTGWETICSPELMIAAAAERTQRIRLGTGVVSMPYHNPLMVANRILQLDHMTMGRVMFGMGPGLLPTDAEMIGVDIRSLREKLTEVAEIIVPLLRGEEVTHRTSWYDLQRARTHLRPYTQPHPEIAVASAITPSGGMLAGRHGFGMLCVAATEAAGFDVLDENWRIANQVAAERGHTMDPRRLRLVVPMHVAATREKAREDVREGLARWVQYFDRVAPAGMRGMAGGDPVDILVGAGRAVIGTPDDAIAMIERLQAKQGDFGVLLLQAHNWAEWEETKKSYELYARFVMPHFAGTNRNRQESYGQLSANIDRLEGERQAGADAAFSAWQRIRRKGEEAGEADGESV</sequence>
<keyword evidence="2" id="KW-0285">Flavoprotein</keyword>
<name>A0ABV6CQA9_9SPHN</name>
<dbReference type="GO" id="GO:0016491">
    <property type="term" value="F:oxidoreductase activity"/>
    <property type="evidence" value="ECO:0007669"/>
    <property type="project" value="UniProtKB-KW"/>
</dbReference>
<evidence type="ECO:0000259" key="5">
    <source>
        <dbReference type="Pfam" id="PF00296"/>
    </source>
</evidence>
<evidence type="ECO:0000256" key="4">
    <source>
        <dbReference type="ARBA" id="ARBA00023033"/>
    </source>
</evidence>
<dbReference type="EMBL" id="JBHLWK010000002">
    <property type="protein sequence ID" value="MFC0202892.1"/>
    <property type="molecule type" value="Genomic_DNA"/>
</dbReference>
<dbReference type="Proteomes" id="UP001589798">
    <property type="component" value="Unassembled WGS sequence"/>
</dbReference>
<evidence type="ECO:0000313" key="7">
    <source>
        <dbReference type="Proteomes" id="UP001589798"/>
    </source>
</evidence>
<evidence type="ECO:0000256" key="2">
    <source>
        <dbReference type="ARBA" id="ARBA00022630"/>
    </source>
</evidence>
<dbReference type="SUPFAM" id="SSF51679">
    <property type="entry name" value="Bacterial luciferase-like"/>
    <property type="match status" value="1"/>
</dbReference>
<feature type="domain" description="Luciferase-like" evidence="5">
    <location>
        <begin position="9"/>
        <end position="305"/>
    </location>
</feature>
<dbReference type="InterPro" id="IPR011251">
    <property type="entry name" value="Luciferase-like_dom"/>
</dbReference>
<comment type="caution">
    <text evidence="6">The sequence shown here is derived from an EMBL/GenBank/DDBJ whole genome shotgun (WGS) entry which is preliminary data.</text>
</comment>
<evidence type="ECO:0000313" key="6">
    <source>
        <dbReference type="EMBL" id="MFC0202892.1"/>
    </source>
</evidence>
<dbReference type="PANTHER" id="PTHR30137">
    <property type="entry name" value="LUCIFERASE-LIKE MONOOXYGENASE"/>
    <property type="match status" value="1"/>
</dbReference>
<gene>
    <name evidence="6" type="ORF">ACFFJC_01240</name>
</gene>
<accession>A0ABV6CQA9</accession>
<proteinExistence type="inferred from homology"/>
<evidence type="ECO:0000256" key="1">
    <source>
        <dbReference type="ARBA" id="ARBA00010426"/>
    </source>
</evidence>
<dbReference type="EC" id="1.-.-.-" evidence="6"/>
<protein>
    <submittedName>
        <fullName evidence="6">LLM class flavin-dependent oxidoreductase</fullName>
        <ecNumber evidence="6">1.-.-.-</ecNumber>
    </submittedName>
</protein>
<keyword evidence="4" id="KW-0503">Monooxygenase</keyword>
<dbReference type="RefSeq" id="WP_379485761.1">
    <property type="nucleotide sequence ID" value="NZ_JBHLWK010000002.1"/>
</dbReference>
<reference evidence="6 7" key="1">
    <citation type="submission" date="2024-09" db="EMBL/GenBank/DDBJ databases">
        <authorList>
            <person name="Sun Q."/>
            <person name="Mori K."/>
        </authorList>
    </citation>
    <scope>NUCLEOTIDE SEQUENCE [LARGE SCALE GENOMIC DNA]</scope>
    <source>
        <strain evidence="6 7">CCM 7706</strain>
    </source>
</reference>
<keyword evidence="7" id="KW-1185">Reference proteome</keyword>
<dbReference type="InterPro" id="IPR036661">
    <property type="entry name" value="Luciferase-like_sf"/>
</dbReference>
<dbReference type="Gene3D" id="3.20.20.30">
    <property type="entry name" value="Luciferase-like domain"/>
    <property type="match status" value="1"/>
</dbReference>
<dbReference type="InterPro" id="IPR050766">
    <property type="entry name" value="Bact_Lucif_Oxidored"/>
</dbReference>
<comment type="similarity">
    <text evidence="1">Belongs to the bacterial luciferase oxidoreductase family.</text>
</comment>
<dbReference type="Pfam" id="PF00296">
    <property type="entry name" value="Bac_luciferase"/>
    <property type="match status" value="1"/>
</dbReference>